<feature type="transmembrane region" description="Helical" evidence="1">
    <location>
        <begin position="16"/>
        <end position="37"/>
    </location>
</feature>
<evidence type="ECO:0000313" key="3">
    <source>
        <dbReference type="Proteomes" id="UP000257109"/>
    </source>
</evidence>
<comment type="caution">
    <text evidence="2">The sequence shown here is derived from an EMBL/GenBank/DDBJ whole genome shotgun (WGS) entry which is preliminary data.</text>
</comment>
<keyword evidence="1" id="KW-0472">Membrane</keyword>
<gene>
    <name evidence="2" type="ORF">CR513_31107</name>
</gene>
<dbReference type="EMBL" id="QJKJ01006234">
    <property type="protein sequence ID" value="RDX87415.1"/>
    <property type="molecule type" value="Genomic_DNA"/>
</dbReference>
<reference evidence="2" key="1">
    <citation type="submission" date="2018-05" db="EMBL/GenBank/DDBJ databases">
        <title>Draft genome of Mucuna pruriens seed.</title>
        <authorList>
            <person name="Nnadi N.E."/>
            <person name="Vos R."/>
            <person name="Hasami M.H."/>
            <person name="Devisetty U.K."/>
            <person name="Aguiy J.C."/>
        </authorList>
    </citation>
    <scope>NUCLEOTIDE SEQUENCE [LARGE SCALE GENOMIC DNA]</scope>
    <source>
        <strain evidence="2">JCA_2017</strain>
    </source>
</reference>
<evidence type="ECO:0000313" key="2">
    <source>
        <dbReference type="EMBL" id="RDX87415.1"/>
    </source>
</evidence>
<dbReference type="AlphaFoldDB" id="A0A371GA66"/>
<feature type="non-terminal residue" evidence="2">
    <location>
        <position position="1"/>
    </location>
</feature>
<name>A0A371GA66_MUCPR</name>
<protein>
    <submittedName>
        <fullName evidence="2">Uncharacterized protein</fullName>
    </submittedName>
</protein>
<evidence type="ECO:0000256" key="1">
    <source>
        <dbReference type="SAM" id="Phobius"/>
    </source>
</evidence>
<sequence length="162" mass="19339">MNMKGQFSLWKTCYELLHWILWVVGIRFFLPLVQFTYNNSFHTNIWMEPFEALYCKRCKTPLCWYQGGETFFSKTRTSTTNNGEDQENLGQYEDFSKMTKVSHSWLDIPETSTHIIEPNLVQIREDLTYEAQPKKIEDNRVKKLKGKEINLVNIMWDDLIEI</sequence>
<keyword evidence="1" id="KW-0812">Transmembrane</keyword>
<keyword evidence="3" id="KW-1185">Reference proteome</keyword>
<dbReference type="PANTHER" id="PTHR45835:SF99">
    <property type="entry name" value="CHROMO DOMAIN-CONTAINING PROTEIN-RELATED"/>
    <property type="match status" value="1"/>
</dbReference>
<proteinExistence type="predicted"/>
<accession>A0A371GA66</accession>
<organism evidence="2 3">
    <name type="scientific">Mucuna pruriens</name>
    <name type="common">Velvet bean</name>
    <name type="synonym">Dolichos pruriens</name>
    <dbReference type="NCBI Taxonomy" id="157652"/>
    <lineage>
        <taxon>Eukaryota</taxon>
        <taxon>Viridiplantae</taxon>
        <taxon>Streptophyta</taxon>
        <taxon>Embryophyta</taxon>
        <taxon>Tracheophyta</taxon>
        <taxon>Spermatophyta</taxon>
        <taxon>Magnoliopsida</taxon>
        <taxon>eudicotyledons</taxon>
        <taxon>Gunneridae</taxon>
        <taxon>Pentapetalae</taxon>
        <taxon>rosids</taxon>
        <taxon>fabids</taxon>
        <taxon>Fabales</taxon>
        <taxon>Fabaceae</taxon>
        <taxon>Papilionoideae</taxon>
        <taxon>50 kb inversion clade</taxon>
        <taxon>NPAAA clade</taxon>
        <taxon>indigoferoid/millettioid clade</taxon>
        <taxon>Phaseoleae</taxon>
        <taxon>Mucuna</taxon>
    </lineage>
</organism>
<dbReference type="PANTHER" id="PTHR45835">
    <property type="entry name" value="YALI0A06105P"/>
    <property type="match status" value="1"/>
</dbReference>
<dbReference type="Proteomes" id="UP000257109">
    <property type="component" value="Unassembled WGS sequence"/>
</dbReference>
<keyword evidence="1" id="KW-1133">Transmembrane helix</keyword>
<dbReference type="OrthoDB" id="1637837at2759"/>